<proteinExistence type="predicted"/>
<name>A0ABP4Y095_9MICO</name>
<sequence>MTDPKLVQRVQMDGLPHAFFRIDADAEYRYELNSGSWTQLEGFPISYKLDSGDGLTDEVSEVVFWQAIRQAQTYTTA</sequence>
<gene>
    <name evidence="1" type="ORF">GCM10009768_27620</name>
</gene>
<keyword evidence="2" id="KW-1185">Reference proteome</keyword>
<organism evidence="1 2">
    <name type="scientific">Leucobacter iarius</name>
    <dbReference type="NCBI Taxonomy" id="333963"/>
    <lineage>
        <taxon>Bacteria</taxon>
        <taxon>Bacillati</taxon>
        <taxon>Actinomycetota</taxon>
        <taxon>Actinomycetes</taxon>
        <taxon>Micrococcales</taxon>
        <taxon>Microbacteriaceae</taxon>
        <taxon>Leucobacter</taxon>
    </lineage>
</organism>
<comment type="caution">
    <text evidence="1">The sequence shown here is derived from an EMBL/GenBank/DDBJ whole genome shotgun (WGS) entry which is preliminary data.</text>
</comment>
<dbReference type="RefSeq" id="WP_344033133.1">
    <property type="nucleotide sequence ID" value="NZ_BAAAOB010000004.1"/>
</dbReference>
<evidence type="ECO:0000313" key="2">
    <source>
        <dbReference type="Proteomes" id="UP001500851"/>
    </source>
</evidence>
<evidence type="ECO:0000313" key="1">
    <source>
        <dbReference type="EMBL" id="GAA1797109.1"/>
    </source>
</evidence>
<protein>
    <submittedName>
        <fullName evidence="1">Uncharacterized protein</fullName>
    </submittedName>
</protein>
<accession>A0ABP4Y095</accession>
<dbReference type="Proteomes" id="UP001500851">
    <property type="component" value="Unassembled WGS sequence"/>
</dbReference>
<dbReference type="EMBL" id="BAAAOB010000004">
    <property type="protein sequence ID" value="GAA1797109.1"/>
    <property type="molecule type" value="Genomic_DNA"/>
</dbReference>
<reference evidence="2" key="1">
    <citation type="journal article" date="2019" name="Int. J. Syst. Evol. Microbiol.">
        <title>The Global Catalogue of Microorganisms (GCM) 10K type strain sequencing project: providing services to taxonomists for standard genome sequencing and annotation.</title>
        <authorList>
            <consortium name="The Broad Institute Genomics Platform"/>
            <consortium name="The Broad Institute Genome Sequencing Center for Infectious Disease"/>
            <person name="Wu L."/>
            <person name="Ma J."/>
        </authorList>
    </citation>
    <scope>NUCLEOTIDE SEQUENCE [LARGE SCALE GENOMIC DNA]</scope>
    <source>
        <strain evidence="2">JCM 14736</strain>
    </source>
</reference>